<organism evidence="5 6">
    <name type="scientific">Tunturiibacter lichenicola</name>
    <dbReference type="NCBI Taxonomy" id="2051959"/>
    <lineage>
        <taxon>Bacteria</taxon>
        <taxon>Pseudomonadati</taxon>
        <taxon>Acidobacteriota</taxon>
        <taxon>Terriglobia</taxon>
        <taxon>Terriglobales</taxon>
        <taxon>Acidobacteriaceae</taxon>
        <taxon>Tunturiibacter</taxon>
    </lineage>
</organism>
<keyword evidence="5" id="KW-0031">Aminopeptidase</keyword>
<evidence type="ECO:0000259" key="4">
    <source>
        <dbReference type="Pfam" id="PF00561"/>
    </source>
</evidence>
<evidence type="ECO:0000313" key="5">
    <source>
        <dbReference type="EMBL" id="NYF92294.1"/>
    </source>
</evidence>
<dbReference type="AlphaFoldDB" id="A0A852VPE8"/>
<dbReference type="PANTHER" id="PTHR43798">
    <property type="entry name" value="MONOACYLGLYCEROL LIPASE"/>
    <property type="match status" value="1"/>
</dbReference>
<feature type="domain" description="AB hydrolase-1" evidence="4">
    <location>
        <begin position="139"/>
        <end position="244"/>
    </location>
</feature>
<reference evidence="5 6" key="1">
    <citation type="submission" date="2020-07" db="EMBL/GenBank/DDBJ databases">
        <title>Genomic Encyclopedia of Type Strains, Phase IV (KMG-V): Genome sequencing to study the core and pangenomes of soil and plant-associated prokaryotes.</title>
        <authorList>
            <person name="Whitman W."/>
        </authorList>
    </citation>
    <scope>NUCLEOTIDE SEQUENCE [LARGE SCALE GENOMIC DNA]</scope>
    <source>
        <strain evidence="5 6">M8UP22</strain>
    </source>
</reference>
<dbReference type="InterPro" id="IPR050266">
    <property type="entry name" value="AB_hydrolase_sf"/>
</dbReference>
<dbReference type="GO" id="GO:0004177">
    <property type="term" value="F:aminopeptidase activity"/>
    <property type="evidence" value="ECO:0007669"/>
    <property type="project" value="UniProtKB-KW"/>
</dbReference>
<proteinExistence type="inferred from homology"/>
<gene>
    <name evidence="5" type="ORF">HDF08_004417</name>
</gene>
<feature type="transmembrane region" description="Helical" evidence="3">
    <location>
        <begin position="75"/>
        <end position="94"/>
    </location>
</feature>
<dbReference type="Pfam" id="PF00561">
    <property type="entry name" value="Abhydrolase_1"/>
    <property type="match status" value="1"/>
</dbReference>
<dbReference type="PRINTS" id="PR00793">
    <property type="entry name" value="PROAMNOPTASE"/>
</dbReference>
<dbReference type="InterPro" id="IPR000073">
    <property type="entry name" value="AB_hydrolase_1"/>
</dbReference>
<evidence type="ECO:0000256" key="2">
    <source>
        <dbReference type="ARBA" id="ARBA00022801"/>
    </source>
</evidence>
<dbReference type="PANTHER" id="PTHR43798:SF33">
    <property type="entry name" value="HYDROLASE, PUTATIVE (AFU_ORTHOLOGUE AFUA_2G14860)-RELATED"/>
    <property type="match status" value="1"/>
</dbReference>
<keyword evidence="2 5" id="KW-0378">Hydrolase</keyword>
<dbReference type="InterPro" id="IPR002410">
    <property type="entry name" value="Peptidase_S33"/>
</dbReference>
<comment type="similarity">
    <text evidence="1">Belongs to the peptidase S33 family.</text>
</comment>
<keyword evidence="5" id="KW-0645">Protease</keyword>
<accession>A0A852VPE8</accession>
<name>A0A852VPE8_9BACT</name>
<dbReference type="GO" id="GO:0006508">
    <property type="term" value="P:proteolysis"/>
    <property type="evidence" value="ECO:0007669"/>
    <property type="project" value="InterPro"/>
</dbReference>
<keyword evidence="3" id="KW-0472">Membrane</keyword>
<comment type="caution">
    <text evidence="5">The sequence shown here is derived from an EMBL/GenBank/DDBJ whole genome shotgun (WGS) entry which is preliminary data.</text>
</comment>
<keyword evidence="3" id="KW-0812">Transmembrane</keyword>
<dbReference type="Proteomes" id="UP000564385">
    <property type="component" value="Unassembled WGS sequence"/>
</dbReference>
<evidence type="ECO:0000313" key="6">
    <source>
        <dbReference type="Proteomes" id="UP000564385"/>
    </source>
</evidence>
<dbReference type="SUPFAM" id="SSF53474">
    <property type="entry name" value="alpha/beta-Hydrolases"/>
    <property type="match status" value="1"/>
</dbReference>
<dbReference type="GO" id="GO:0016020">
    <property type="term" value="C:membrane"/>
    <property type="evidence" value="ECO:0007669"/>
    <property type="project" value="TreeGrafter"/>
</dbReference>
<feature type="transmembrane region" description="Helical" evidence="3">
    <location>
        <begin position="41"/>
        <end position="63"/>
    </location>
</feature>
<sequence length="434" mass="47890">MTLPRIAKRILTAVLFLLGLAVSVMVSLVVAYQTARIVPRIGLLVVVALLVFFLGVLLTAELLGKLSRTFLNRSAVLTSAALTPLFVLGLYLAVLRPMHYPRAVPVARANTLYWNLPTGSRIAYSVYEPPAGVPLKADPILFVHGGPGARAFDTDHAFYRQFAQDGFRVYLFDQAGSGLSDRLPAADYTVERFVADMEAIRQQIGSERLILIGHSWGGTLVAHYAAAHPDHVAKLIFHSPGGIWNWASAPMGLQRTDAQTKEGLPPLRVLAAIVLSHANWNAAENLLPQQESGDWQTATSPVEFVATVCKGERSKLPADLSPAYFAGMNLYPLLVAQRELNDKPEMDIRAQLGKLHVPAIALESQCDFVPWSQQVEYKKSIFGLHEFYFADAGHYINFSQPDKLTVLIRSFLLDQQPPFPAYESDKDPRPLIKP</sequence>
<evidence type="ECO:0000256" key="1">
    <source>
        <dbReference type="ARBA" id="ARBA00010088"/>
    </source>
</evidence>
<dbReference type="Gene3D" id="3.40.50.1820">
    <property type="entry name" value="alpha/beta hydrolase"/>
    <property type="match status" value="1"/>
</dbReference>
<keyword evidence="3" id="KW-1133">Transmembrane helix</keyword>
<dbReference type="EMBL" id="JACCCU010000005">
    <property type="protein sequence ID" value="NYF92294.1"/>
    <property type="molecule type" value="Genomic_DNA"/>
</dbReference>
<protein>
    <submittedName>
        <fullName evidence="5">Proline iminopeptidase</fullName>
        <ecNumber evidence="5">3.4.11.5</ecNumber>
    </submittedName>
</protein>
<evidence type="ECO:0000256" key="3">
    <source>
        <dbReference type="SAM" id="Phobius"/>
    </source>
</evidence>
<dbReference type="InterPro" id="IPR029058">
    <property type="entry name" value="AB_hydrolase_fold"/>
</dbReference>
<dbReference type="EC" id="3.4.11.5" evidence="5"/>
<dbReference type="PRINTS" id="PR00111">
    <property type="entry name" value="ABHYDROLASE"/>
</dbReference>